<sequence length="288" mass="30172">MVGSSPPGDDVTDDDRIPLARDSPHPLVAALETIRRDPVLLVPFFVVGLALAALDWLRRADPLPTPEHVVFDGSHLDLHVTYVGYPTGVSQTTVPLESLVALHPHLLGWGLASYVLPLLAVTVAGVVTMARPMGREPQLRMVVSLFGFVLVVDLTDRLLGSVDALQGMGLWGLPLLALLLFVMVRLFAVPGLLVAGRGLPAAIGESNRLTAGRGWQLAGLVLAFGLGAWLLADVSTVGALLSTAIVAPVHAVAIVVVLDASPDSALGSEPNADSDLEADPEGETEPDD</sequence>
<dbReference type="AlphaFoldDB" id="A0A2Z2HV81"/>
<evidence type="ECO:0000313" key="4">
    <source>
        <dbReference type="Proteomes" id="UP000250088"/>
    </source>
</evidence>
<feature type="transmembrane region" description="Helical" evidence="2">
    <location>
        <begin position="171"/>
        <end position="194"/>
    </location>
</feature>
<dbReference type="EMBL" id="CP019893">
    <property type="protein sequence ID" value="ARS90075.1"/>
    <property type="molecule type" value="Genomic_DNA"/>
</dbReference>
<dbReference type="KEGG" id="naj:B1756_10275"/>
<feature type="region of interest" description="Disordered" evidence="1">
    <location>
        <begin position="263"/>
        <end position="288"/>
    </location>
</feature>
<evidence type="ECO:0000256" key="2">
    <source>
        <dbReference type="SAM" id="Phobius"/>
    </source>
</evidence>
<keyword evidence="2" id="KW-0472">Membrane</keyword>
<evidence type="ECO:0000256" key="1">
    <source>
        <dbReference type="SAM" id="MobiDB-lite"/>
    </source>
</evidence>
<proteinExistence type="predicted"/>
<feature type="compositionally biased region" description="Acidic residues" evidence="1">
    <location>
        <begin position="272"/>
        <end position="288"/>
    </location>
</feature>
<dbReference type="OrthoDB" id="163483at2157"/>
<feature type="transmembrane region" description="Helical" evidence="2">
    <location>
        <begin position="215"/>
        <end position="232"/>
    </location>
</feature>
<dbReference type="Proteomes" id="UP000250088">
    <property type="component" value="Chromosome"/>
</dbReference>
<keyword evidence="2" id="KW-0812">Transmembrane</keyword>
<feature type="transmembrane region" description="Helical" evidence="2">
    <location>
        <begin position="238"/>
        <end position="258"/>
    </location>
</feature>
<keyword evidence="4" id="KW-1185">Reference proteome</keyword>
<protein>
    <submittedName>
        <fullName evidence="3">Uncharacterized protein</fullName>
    </submittedName>
</protein>
<dbReference type="GeneID" id="32894468"/>
<keyword evidence="2" id="KW-1133">Transmembrane helix</keyword>
<feature type="transmembrane region" description="Helical" evidence="2">
    <location>
        <begin position="139"/>
        <end position="159"/>
    </location>
</feature>
<organism evidence="3 4">
    <name type="scientific">Natrarchaeobaculum aegyptiacum</name>
    <dbReference type="NCBI Taxonomy" id="745377"/>
    <lineage>
        <taxon>Archaea</taxon>
        <taxon>Methanobacteriati</taxon>
        <taxon>Methanobacteriota</taxon>
        <taxon>Stenosarchaea group</taxon>
        <taxon>Halobacteria</taxon>
        <taxon>Halobacteriales</taxon>
        <taxon>Natrialbaceae</taxon>
        <taxon>Natrarchaeobaculum</taxon>
    </lineage>
</organism>
<dbReference type="RefSeq" id="WP_186336446.1">
    <property type="nucleotide sequence ID" value="NZ_CP019893.1"/>
</dbReference>
<name>A0A2Z2HV81_9EURY</name>
<feature type="transmembrane region" description="Helical" evidence="2">
    <location>
        <begin position="39"/>
        <end position="57"/>
    </location>
</feature>
<reference evidence="4" key="1">
    <citation type="submission" date="2017-02" db="EMBL/GenBank/DDBJ databases">
        <title>Natronthermophilus aegyptiacus gen. nov.,sp. nov., an aerobic, extremely halophilic alkalithermophilic archaeon isolated from the athalassohaline Wadi An Natrun, Egypt.</title>
        <authorList>
            <person name="Zhao B."/>
        </authorList>
    </citation>
    <scope>NUCLEOTIDE SEQUENCE [LARGE SCALE GENOMIC DNA]</scope>
    <source>
        <strain evidence="4">JW/NM-HA 15</strain>
    </source>
</reference>
<evidence type="ECO:0000313" key="3">
    <source>
        <dbReference type="EMBL" id="ARS90075.1"/>
    </source>
</evidence>
<feature type="transmembrane region" description="Helical" evidence="2">
    <location>
        <begin position="106"/>
        <end position="127"/>
    </location>
</feature>
<gene>
    <name evidence="3" type="ORF">B1756_10275</name>
</gene>
<accession>A0A2Z2HV81</accession>